<organism evidence="3 4">
    <name type="scientific">Variibacter gotjawalensis</name>
    <dbReference type="NCBI Taxonomy" id="1333996"/>
    <lineage>
        <taxon>Bacteria</taxon>
        <taxon>Pseudomonadati</taxon>
        <taxon>Pseudomonadota</taxon>
        <taxon>Alphaproteobacteria</taxon>
        <taxon>Hyphomicrobiales</taxon>
        <taxon>Nitrobacteraceae</taxon>
        <taxon>Variibacter</taxon>
    </lineage>
</organism>
<dbReference type="Proteomes" id="UP000236884">
    <property type="component" value="Chromosome"/>
</dbReference>
<dbReference type="InterPro" id="IPR036188">
    <property type="entry name" value="FAD/NAD-bd_sf"/>
</dbReference>
<dbReference type="PANTHER" id="PTHR13847:SF289">
    <property type="entry name" value="GLYCINE OXIDASE"/>
    <property type="match status" value="1"/>
</dbReference>
<dbReference type="SUPFAM" id="SSF51905">
    <property type="entry name" value="FAD/NAD(P)-binding domain"/>
    <property type="match status" value="1"/>
</dbReference>
<dbReference type="Gene3D" id="3.50.50.60">
    <property type="entry name" value="FAD/NAD(P)-binding domain"/>
    <property type="match status" value="2"/>
</dbReference>
<dbReference type="SUPFAM" id="SSF54373">
    <property type="entry name" value="FAD-linked reductases, C-terminal domain"/>
    <property type="match status" value="1"/>
</dbReference>
<protein>
    <submittedName>
        <fullName evidence="3">D-amino acid dehydrogenase small subunit</fullName>
        <ecNumber evidence="3">1.4.99.6</ecNumber>
    </submittedName>
</protein>
<dbReference type="AlphaFoldDB" id="A0A0S3PVV6"/>
<keyword evidence="4" id="KW-1185">Reference proteome</keyword>
<dbReference type="GO" id="GO:0005737">
    <property type="term" value="C:cytoplasm"/>
    <property type="evidence" value="ECO:0007669"/>
    <property type="project" value="TreeGrafter"/>
</dbReference>
<feature type="domain" description="FAD dependent oxidoreductase" evidence="2">
    <location>
        <begin position="26"/>
        <end position="415"/>
    </location>
</feature>
<reference evidence="3 4" key="1">
    <citation type="submission" date="2015-08" db="EMBL/GenBank/DDBJ databases">
        <title>Investigation of the bacterial diversity of lava forest soil.</title>
        <authorList>
            <person name="Lee J.S."/>
        </authorList>
    </citation>
    <scope>NUCLEOTIDE SEQUENCE [LARGE SCALE GENOMIC DNA]</scope>
    <source>
        <strain evidence="3 4">GJW-30</strain>
    </source>
</reference>
<dbReference type="InterPro" id="IPR006076">
    <property type="entry name" value="FAD-dep_OxRdtase"/>
</dbReference>
<dbReference type="GO" id="GO:0016491">
    <property type="term" value="F:oxidoreductase activity"/>
    <property type="evidence" value="ECO:0007669"/>
    <property type="project" value="UniProtKB-KW"/>
</dbReference>
<dbReference type="Pfam" id="PF01266">
    <property type="entry name" value="DAO"/>
    <property type="match status" value="1"/>
</dbReference>
<dbReference type="KEGG" id="vgo:GJW-30_1_02608"/>
<dbReference type="Gene3D" id="3.30.9.10">
    <property type="entry name" value="D-Amino Acid Oxidase, subunit A, domain 2"/>
    <property type="match status" value="1"/>
</dbReference>
<proteinExistence type="predicted"/>
<evidence type="ECO:0000256" key="1">
    <source>
        <dbReference type="ARBA" id="ARBA00023002"/>
    </source>
</evidence>
<keyword evidence="1 3" id="KW-0560">Oxidoreductase</keyword>
<dbReference type="EC" id="1.4.99.6" evidence="3"/>
<dbReference type="PANTHER" id="PTHR13847">
    <property type="entry name" value="SARCOSINE DEHYDROGENASE-RELATED"/>
    <property type="match status" value="1"/>
</dbReference>
<sequence>MPLRSEVWQTAASEKPWGRGIMARVDALVLGAGIVGVSTALQLVKRGLSVAIVDRQRPGEGTSYGNAGVLGGAGVYPTGFPRDLGTILRVGLKLAPFANYYAADLPRLAPWLWSYYRASREPLLQEGARFQRPLMANAVAEHEALMTEANALRYLRKDGWLTLYYDDAALKGMQGQLALGTELGVAANVLDTAGARALEPSLAPVFAHAIHWPDIASVSNPLGVTQAYAKLFTKLGGLIIKGDARSLHRSGDRWRVDTDEGALDSPNAIICLGPWAPDVLEPLGIRLPFAVKRGYHWHFSSQGNAALKRPVVDTLNGYVLAPMEQGMRVTTGAEFARRDAAPTPVQIDRVLPHAKKLYPLDKPVEPKPWMGARPCVYDMRPVIGRAPGHPGLWFNTAHNHYGLTLGPVTGKLLADIMTGATPVCDPAPFSIERFAR</sequence>
<gene>
    <name evidence="3" type="primary">dadA_2</name>
    <name evidence="3" type="ORF">GJW-30_1_02608</name>
</gene>
<evidence type="ECO:0000313" key="4">
    <source>
        <dbReference type="Proteomes" id="UP000236884"/>
    </source>
</evidence>
<dbReference type="EMBL" id="AP014946">
    <property type="protein sequence ID" value="BAT60073.1"/>
    <property type="molecule type" value="Genomic_DNA"/>
</dbReference>
<evidence type="ECO:0000259" key="2">
    <source>
        <dbReference type="Pfam" id="PF01266"/>
    </source>
</evidence>
<evidence type="ECO:0000313" key="3">
    <source>
        <dbReference type="EMBL" id="BAT60073.1"/>
    </source>
</evidence>
<name>A0A0S3PVV6_9BRAD</name>
<accession>A0A0S3PVV6</accession>